<dbReference type="SUPFAM" id="SSF56112">
    <property type="entry name" value="Protein kinase-like (PK-like)"/>
    <property type="match status" value="1"/>
</dbReference>
<evidence type="ECO:0000313" key="8">
    <source>
        <dbReference type="Proteomes" id="UP000005801"/>
    </source>
</evidence>
<accession>A6GE10</accession>
<feature type="region of interest" description="Disordered" evidence="5">
    <location>
        <begin position="426"/>
        <end position="462"/>
    </location>
</feature>
<dbReference type="CDD" id="cd14014">
    <property type="entry name" value="STKc_PknB_like"/>
    <property type="match status" value="1"/>
</dbReference>
<keyword evidence="3 7" id="KW-0418">Kinase</keyword>
<evidence type="ECO:0000256" key="2">
    <source>
        <dbReference type="ARBA" id="ARBA00022741"/>
    </source>
</evidence>
<evidence type="ECO:0000256" key="5">
    <source>
        <dbReference type="SAM" id="MobiDB-lite"/>
    </source>
</evidence>
<feature type="region of interest" description="Disordered" evidence="5">
    <location>
        <begin position="1"/>
        <end position="22"/>
    </location>
</feature>
<evidence type="ECO:0000313" key="7">
    <source>
        <dbReference type="EMBL" id="EDM75876.1"/>
    </source>
</evidence>
<evidence type="ECO:0000256" key="3">
    <source>
        <dbReference type="ARBA" id="ARBA00022777"/>
    </source>
</evidence>
<dbReference type="EMBL" id="ABCS01000078">
    <property type="protein sequence ID" value="EDM75876.1"/>
    <property type="molecule type" value="Genomic_DNA"/>
</dbReference>
<dbReference type="GO" id="GO:0005524">
    <property type="term" value="F:ATP binding"/>
    <property type="evidence" value="ECO:0007669"/>
    <property type="project" value="UniProtKB-KW"/>
</dbReference>
<name>A6GE10_9BACT</name>
<feature type="compositionally biased region" description="Basic and acidic residues" evidence="5">
    <location>
        <begin position="1"/>
        <end position="17"/>
    </location>
</feature>
<dbReference type="Proteomes" id="UP000005801">
    <property type="component" value="Unassembled WGS sequence"/>
</dbReference>
<dbReference type="PROSITE" id="PS50011">
    <property type="entry name" value="PROTEIN_KINASE_DOM"/>
    <property type="match status" value="1"/>
</dbReference>
<evidence type="ECO:0000256" key="1">
    <source>
        <dbReference type="ARBA" id="ARBA00022679"/>
    </source>
</evidence>
<dbReference type="STRING" id="391625.PPSIR1_08177"/>
<dbReference type="PANTHER" id="PTHR43289">
    <property type="entry name" value="MITOGEN-ACTIVATED PROTEIN KINASE KINASE KINASE 20-RELATED"/>
    <property type="match status" value="1"/>
</dbReference>
<sequence>MKELFEMEDKADDRRPAADGARTRGVLDPGTTIAYRYEIRDVECRSAFGLRYRAFDVVHGVTVSFLRLRREFAGDEVRDRLFETRASACDEGSAVVDLRDYGVDIDGRPYLVTERDEASESLGQRMAQGPVGYEEALGLLQAIASGLASVHVDGLVHGCVEPDCVLINDADSGRAPIELRCFGLLPALGGAGSRGRALSLVSKADYVAPEVIRGTELSPRTDVYGLGAVAWALLSGAPPFSGPSLKVFEDHLHGELPELTLPAGSDPALAELLQRMLAKEPEQRPADAAEVLFELRRLRPFATCSLAEPVEISQAATVPVSLEPVEELAEVEPEQLEPVAGVPGWIPSPGEAAAAKPSSTTNSHSVVDLVSAPRSSRRRGRSRQARWVGVGALAASLALAWGGALANETRSATQIVEAADSQAAAHVSSNSGESLRAASSKVARDDEAARAEEREPAPAPAPAVELALAPESPDVVDVGPSKLRSAHFNARKRDLYRRAGRCSDGQLRRTVKVAVRVDPSGKVSRASVSGPQAKSKLGRCVKKQSAKLKFPQTQNGGFHTYTLHLR</sequence>
<dbReference type="SMART" id="SM00220">
    <property type="entry name" value="S_TKc"/>
    <property type="match status" value="1"/>
</dbReference>
<keyword evidence="4" id="KW-0067">ATP-binding</keyword>
<evidence type="ECO:0000256" key="4">
    <source>
        <dbReference type="ARBA" id="ARBA00022840"/>
    </source>
</evidence>
<dbReference type="eggNOG" id="COG0515">
    <property type="taxonomic scope" value="Bacteria"/>
</dbReference>
<keyword evidence="2" id="KW-0547">Nucleotide-binding</keyword>
<dbReference type="AlphaFoldDB" id="A6GE10"/>
<dbReference type="InterPro" id="IPR011009">
    <property type="entry name" value="Kinase-like_dom_sf"/>
</dbReference>
<keyword evidence="8" id="KW-1185">Reference proteome</keyword>
<feature type="compositionally biased region" description="Basic and acidic residues" evidence="5">
    <location>
        <begin position="442"/>
        <end position="456"/>
    </location>
</feature>
<feature type="domain" description="Protein kinase" evidence="6">
    <location>
        <begin position="37"/>
        <end position="302"/>
    </location>
</feature>
<comment type="caution">
    <text evidence="7">The sequence shown here is derived from an EMBL/GenBank/DDBJ whole genome shotgun (WGS) entry which is preliminary data.</text>
</comment>
<reference evidence="7 8" key="1">
    <citation type="submission" date="2007-06" db="EMBL/GenBank/DDBJ databases">
        <authorList>
            <person name="Shimkets L."/>
            <person name="Ferriera S."/>
            <person name="Johnson J."/>
            <person name="Kravitz S."/>
            <person name="Beeson K."/>
            <person name="Sutton G."/>
            <person name="Rogers Y.-H."/>
            <person name="Friedman R."/>
            <person name="Frazier M."/>
            <person name="Venter J.C."/>
        </authorList>
    </citation>
    <scope>NUCLEOTIDE SEQUENCE [LARGE SCALE GENOMIC DNA]</scope>
    <source>
        <strain evidence="7 8">SIR-1</strain>
    </source>
</reference>
<dbReference type="RefSeq" id="WP_006974950.1">
    <property type="nucleotide sequence ID" value="NZ_ABCS01000078.1"/>
</dbReference>
<gene>
    <name evidence="7" type="ORF">PPSIR1_08177</name>
</gene>
<dbReference type="OrthoDB" id="1022767at2"/>
<dbReference type="PANTHER" id="PTHR43289:SF6">
    <property type="entry name" value="SERINE_THREONINE-PROTEIN KINASE NEKL-3"/>
    <property type="match status" value="1"/>
</dbReference>
<proteinExistence type="predicted"/>
<dbReference type="Gene3D" id="1.10.510.10">
    <property type="entry name" value="Transferase(Phosphotransferase) domain 1"/>
    <property type="match status" value="1"/>
</dbReference>
<keyword evidence="7" id="KW-0723">Serine/threonine-protein kinase</keyword>
<evidence type="ECO:0000259" key="6">
    <source>
        <dbReference type="PROSITE" id="PS50011"/>
    </source>
</evidence>
<dbReference type="GO" id="GO:0004674">
    <property type="term" value="F:protein serine/threonine kinase activity"/>
    <property type="evidence" value="ECO:0007669"/>
    <property type="project" value="UniProtKB-KW"/>
</dbReference>
<dbReference type="InterPro" id="IPR000719">
    <property type="entry name" value="Prot_kinase_dom"/>
</dbReference>
<keyword evidence="1" id="KW-0808">Transferase</keyword>
<protein>
    <submittedName>
        <fullName evidence="7">Serine/threonine protein kinase</fullName>
    </submittedName>
</protein>
<organism evidence="7 8">
    <name type="scientific">Plesiocystis pacifica SIR-1</name>
    <dbReference type="NCBI Taxonomy" id="391625"/>
    <lineage>
        <taxon>Bacteria</taxon>
        <taxon>Pseudomonadati</taxon>
        <taxon>Myxococcota</taxon>
        <taxon>Polyangia</taxon>
        <taxon>Nannocystales</taxon>
        <taxon>Nannocystaceae</taxon>
        <taxon>Plesiocystis</taxon>
    </lineage>
</organism>
<dbReference type="Pfam" id="PF00069">
    <property type="entry name" value="Pkinase"/>
    <property type="match status" value="1"/>
</dbReference>
<feature type="region of interest" description="Disordered" evidence="5">
    <location>
        <begin position="347"/>
        <end position="383"/>
    </location>
</feature>